<proteinExistence type="predicted"/>
<dbReference type="VEuPathDB" id="FungiDB:DFL_008312"/>
<evidence type="ECO:0000313" key="2">
    <source>
        <dbReference type="EMBL" id="RVD80415.1"/>
    </source>
</evidence>
<dbReference type="OrthoDB" id="4768051at2759"/>
<protein>
    <submittedName>
        <fullName evidence="2">Uncharacterized protein</fullName>
    </submittedName>
</protein>
<keyword evidence="1" id="KW-1133">Transmembrane helix</keyword>
<feature type="transmembrane region" description="Helical" evidence="1">
    <location>
        <begin position="353"/>
        <end position="377"/>
    </location>
</feature>
<reference evidence="2 3" key="1">
    <citation type="submission" date="2019-01" db="EMBL/GenBank/DDBJ databases">
        <title>Intercellular communication is required for trap formation in the nematode-trapping fungus Duddingtonia flagrans.</title>
        <authorList>
            <person name="Youssar L."/>
            <person name="Wernet V."/>
            <person name="Hensel N."/>
            <person name="Hildebrandt H.-G."/>
            <person name="Fischer R."/>
        </authorList>
    </citation>
    <scope>NUCLEOTIDE SEQUENCE [LARGE SCALE GENOMIC DNA]</scope>
    <source>
        <strain evidence="2 3">CBS H-5679</strain>
    </source>
</reference>
<evidence type="ECO:0000313" key="3">
    <source>
        <dbReference type="Proteomes" id="UP000283090"/>
    </source>
</evidence>
<dbReference type="Proteomes" id="UP000283090">
    <property type="component" value="Unassembled WGS sequence"/>
</dbReference>
<gene>
    <name evidence="2" type="ORF">DFL_008312</name>
</gene>
<accession>A0A436ZNH3</accession>
<dbReference type="RefSeq" id="XP_067485959.1">
    <property type="nucleotide sequence ID" value="XM_067638029.1"/>
</dbReference>
<dbReference type="AlphaFoldDB" id="A0A436ZNH3"/>
<feature type="transmembrane region" description="Helical" evidence="1">
    <location>
        <begin position="87"/>
        <end position="108"/>
    </location>
</feature>
<sequence length="555" mass="61471">MVTLERFAGMGHLDRWEKRGFNALAILLSSLVSLSLGSLLQLLGNMIRWRLLAREVNKPQDVDLILGMAQPTGALRLIWYHTKNGRWTVTTIVVAGFLLINIIGRLSVAAFGLTFDLNELPGIEYPVMVTDWGSKDWLDLPRGSLTGDFEKDREFLFPDFTQVNGHATVGLVTVPIEFNHTDQGNYNVTNLGGQGIDRKVEGDTITYSYSLKEYQGLETTSSKNKVIHSSSSCVGRTFYENDVYEGGELVGSIESVNANSEGFLQVLPGIFNFSNLVTDYLWAAPLNFGNLSAPAGCATTYIYIQKQYRGARNRTGTYFECTTCLTDENNRLGIGTDLLHGLAPGNSSYTANLLLFVGTFEIFYTYSWAASLAMRFYSSLGRAPGFLNNLDVNLTGEFPRGKVSSYAELYAAHLAARLPLLAIIGAETKLPKVPRDMGASERPFVNVVLEVRWPRAIGVLAAISVGQLVVIAVVIFACRKVFIRDHDSYLSIARLMKTAMEKVEGNSTDTGRELAEHLGNKEVRMRYGTRLKESGIYEVDLWNDVDKSFPNAMYG</sequence>
<evidence type="ECO:0000256" key="1">
    <source>
        <dbReference type="SAM" id="Phobius"/>
    </source>
</evidence>
<keyword evidence="1" id="KW-0472">Membrane</keyword>
<comment type="caution">
    <text evidence="2">The sequence shown here is derived from an EMBL/GenBank/DDBJ whole genome shotgun (WGS) entry which is preliminary data.</text>
</comment>
<feature type="transmembrane region" description="Helical" evidence="1">
    <location>
        <begin position="20"/>
        <end position="43"/>
    </location>
</feature>
<keyword evidence="3" id="KW-1185">Reference proteome</keyword>
<dbReference type="GeneID" id="93590623"/>
<name>A0A436ZNH3_ARTFL</name>
<feature type="transmembrane region" description="Helical" evidence="1">
    <location>
        <begin position="456"/>
        <end position="478"/>
    </location>
</feature>
<organism evidence="2 3">
    <name type="scientific">Arthrobotrys flagrans</name>
    <name type="common">Nematode-trapping fungus</name>
    <name type="synonym">Trichothecium flagrans</name>
    <dbReference type="NCBI Taxonomy" id="97331"/>
    <lineage>
        <taxon>Eukaryota</taxon>
        <taxon>Fungi</taxon>
        <taxon>Dikarya</taxon>
        <taxon>Ascomycota</taxon>
        <taxon>Pezizomycotina</taxon>
        <taxon>Orbiliomycetes</taxon>
        <taxon>Orbiliales</taxon>
        <taxon>Orbiliaceae</taxon>
        <taxon>Arthrobotrys</taxon>
    </lineage>
</organism>
<keyword evidence="1" id="KW-0812">Transmembrane</keyword>
<dbReference type="EMBL" id="SAEB01000012">
    <property type="protein sequence ID" value="RVD80415.1"/>
    <property type="molecule type" value="Genomic_DNA"/>
</dbReference>